<dbReference type="Gene3D" id="1.10.10.60">
    <property type="entry name" value="Homeodomain-like"/>
    <property type="match status" value="1"/>
</dbReference>
<dbReference type="Gene3D" id="3.40.50.880">
    <property type="match status" value="1"/>
</dbReference>
<dbReference type="PANTHER" id="PTHR43130">
    <property type="entry name" value="ARAC-FAMILY TRANSCRIPTIONAL REGULATOR"/>
    <property type="match status" value="1"/>
</dbReference>
<dbReference type="InterPro" id="IPR018060">
    <property type="entry name" value="HTH_AraC"/>
</dbReference>
<sequence length="409" mass="42563">MRGPALPAAVVGAAAGRATPAAAVALRIVRRSMFSVCTGVSVRIGVRVVDVWRGTGSRPVGTGPDVPGSGPDRMCGNRRGRAGDYLRVARQPAHDVVVVVHDGVVLLDVAGPLQVLGVAGGYRVRLASPGGRPVLTDVGVRLRADVALARVTAPVDTLLVVGRPFPAHTGAPAAVVDGVRRLGASAARVASVCTGALVLAGAGLLDGRRATTHWAACAELARFPRVAVRPDAICVRDGAVLTSAGVTAGIDLALALVSEDHGLDRARTVAKYLLVFPHRPGGQAQFGAAGPEPRDPALRRVLDAVRERPSDGHGLAAMAVRAAVSERHLTRLFRRELGTTPARYVEHARVRTAQALLDTGAATLTAVAHRCGFGSAETMRRAFLRVVGVTPTAYRRRFAKPLDGMISGR</sequence>
<dbReference type="EMBL" id="BOPF01000009">
    <property type="protein sequence ID" value="GIJ46005.1"/>
    <property type="molecule type" value="Genomic_DNA"/>
</dbReference>
<feature type="domain" description="HTH araC/xylS-type" evidence="3">
    <location>
        <begin position="299"/>
        <end position="397"/>
    </location>
</feature>
<dbReference type="SUPFAM" id="SSF46689">
    <property type="entry name" value="Homeodomain-like"/>
    <property type="match status" value="2"/>
</dbReference>
<evidence type="ECO:0000313" key="4">
    <source>
        <dbReference type="EMBL" id="GIJ46005.1"/>
    </source>
</evidence>
<evidence type="ECO:0000256" key="1">
    <source>
        <dbReference type="ARBA" id="ARBA00023015"/>
    </source>
</evidence>
<dbReference type="CDD" id="cd03137">
    <property type="entry name" value="GATase1_AraC_1"/>
    <property type="match status" value="1"/>
</dbReference>
<reference evidence="4" key="1">
    <citation type="submission" date="2021-01" db="EMBL/GenBank/DDBJ databases">
        <title>Whole genome shotgun sequence of Virgisporangium aliadipatigenens NBRC 105644.</title>
        <authorList>
            <person name="Komaki H."/>
            <person name="Tamura T."/>
        </authorList>
    </citation>
    <scope>NUCLEOTIDE SEQUENCE</scope>
    <source>
        <strain evidence="4">NBRC 105644</strain>
    </source>
</reference>
<dbReference type="InterPro" id="IPR029062">
    <property type="entry name" value="Class_I_gatase-like"/>
</dbReference>
<dbReference type="InterPro" id="IPR009057">
    <property type="entry name" value="Homeodomain-like_sf"/>
</dbReference>
<evidence type="ECO:0000256" key="2">
    <source>
        <dbReference type="ARBA" id="ARBA00023163"/>
    </source>
</evidence>
<organism evidence="4 5">
    <name type="scientific">Virgisporangium aliadipatigenens</name>
    <dbReference type="NCBI Taxonomy" id="741659"/>
    <lineage>
        <taxon>Bacteria</taxon>
        <taxon>Bacillati</taxon>
        <taxon>Actinomycetota</taxon>
        <taxon>Actinomycetes</taxon>
        <taxon>Micromonosporales</taxon>
        <taxon>Micromonosporaceae</taxon>
        <taxon>Virgisporangium</taxon>
    </lineage>
</organism>
<dbReference type="GO" id="GO:0043565">
    <property type="term" value="F:sequence-specific DNA binding"/>
    <property type="evidence" value="ECO:0007669"/>
    <property type="project" value="InterPro"/>
</dbReference>
<keyword evidence="5" id="KW-1185">Reference proteome</keyword>
<accession>A0A8J3YLB5</accession>
<dbReference type="PROSITE" id="PS01124">
    <property type="entry name" value="HTH_ARAC_FAMILY_2"/>
    <property type="match status" value="1"/>
</dbReference>
<dbReference type="PANTHER" id="PTHR43130:SF3">
    <property type="entry name" value="HTH-TYPE TRANSCRIPTIONAL REGULATOR RV1931C"/>
    <property type="match status" value="1"/>
</dbReference>
<dbReference type="Proteomes" id="UP000619260">
    <property type="component" value="Unassembled WGS sequence"/>
</dbReference>
<dbReference type="GO" id="GO:0003700">
    <property type="term" value="F:DNA-binding transcription factor activity"/>
    <property type="evidence" value="ECO:0007669"/>
    <property type="project" value="InterPro"/>
</dbReference>
<dbReference type="InterPro" id="IPR002818">
    <property type="entry name" value="DJ-1/PfpI"/>
</dbReference>
<name>A0A8J3YLB5_9ACTN</name>
<gene>
    <name evidence="4" type="ORF">Val02_28910</name>
</gene>
<dbReference type="InterPro" id="IPR052158">
    <property type="entry name" value="INH-QAR"/>
</dbReference>
<dbReference type="Pfam" id="PF01965">
    <property type="entry name" value="DJ-1_PfpI"/>
    <property type="match status" value="1"/>
</dbReference>
<dbReference type="SMART" id="SM00342">
    <property type="entry name" value="HTH_ARAC"/>
    <property type="match status" value="1"/>
</dbReference>
<evidence type="ECO:0000313" key="5">
    <source>
        <dbReference type="Proteomes" id="UP000619260"/>
    </source>
</evidence>
<keyword evidence="1" id="KW-0805">Transcription regulation</keyword>
<keyword evidence="2" id="KW-0804">Transcription</keyword>
<comment type="caution">
    <text evidence="4">The sequence shown here is derived from an EMBL/GenBank/DDBJ whole genome shotgun (WGS) entry which is preliminary data.</text>
</comment>
<evidence type="ECO:0000259" key="3">
    <source>
        <dbReference type="PROSITE" id="PS01124"/>
    </source>
</evidence>
<dbReference type="Pfam" id="PF12833">
    <property type="entry name" value="HTH_18"/>
    <property type="match status" value="1"/>
</dbReference>
<dbReference type="AlphaFoldDB" id="A0A8J3YLB5"/>
<protein>
    <recommendedName>
        <fullName evidence="3">HTH araC/xylS-type domain-containing protein</fullName>
    </recommendedName>
</protein>
<proteinExistence type="predicted"/>
<dbReference type="SUPFAM" id="SSF52317">
    <property type="entry name" value="Class I glutamine amidotransferase-like"/>
    <property type="match status" value="1"/>
</dbReference>